<keyword evidence="2" id="KW-0732">Signal</keyword>
<feature type="region of interest" description="Disordered" evidence="1">
    <location>
        <begin position="51"/>
        <end position="104"/>
    </location>
</feature>
<reference evidence="3 4" key="1">
    <citation type="submission" date="2020-08" db="EMBL/GenBank/DDBJ databases">
        <title>Genomic Encyclopedia of Type Strains, Phase IV (KMG-IV): sequencing the most valuable type-strain genomes for metagenomic binning, comparative biology and taxonomic classification.</title>
        <authorList>
            <person name="Goeker M."/>
        </authorList>
    </citation>
    <scope>NUCLEOTIDE SEQUENCE [LARGE SCALE GENOMIC DNA]</scope>
    <source>
        <strain evidence="3 4">DSM 44197</strain>
    </source>
</reference>
<dbReference type="PROSITE" id="PS51257">
    <property type="entry name" value="PROKAR_LIPOPROTEIN"/>
    <property type="match status" value="1"/>
</dbReference>
<evidence type="ECO:0000313" key="4">
    <source>
        <dbReference type="Proteomes" id="UP000572680"/>
    </source>
</evidence>
<feature type="signal peptide" evidence="2">
    <location>
        <begin position="1"/>
        <end position="22"/>
    </location>
</feature>
<dbReference type="AlphaFoldDB" id="A0A7W3QKB5"/>
<organism evidence="3 4">
    <name type="scientific">Actinomadura namibiensis</name>
    <dbReference type="NCBI Taxonomy" id="182080"/>
    <lineage>
        <taxon>Bacteria</taxon>
        <taxon>Bacillati</taxon>
        <taxon>Actinomycetota</taxon>
        <taxon>Actinomycetes</taxon>
        <taxon>Streptosporangiales</taxon>
        <taxon>Thermomonosporaceae</taxon>
        <taxon>Actinomadura</taxon>
    </lineage>
</organism>
<evidence type="ECO:0000256" key="2">
    <source>
        <dbReference type="SAM" id="SignalP"/>
    </source>
</evidence>
<dbReference type="RefSeq" id="WP_182842683.1">
    <property type="nucleotide sequence ID" value="NZ_BAAALP010000035.1"/>
</dbReference>
<dbReference type="Proteomes" id="UP000572680">
    <property type="component" value="Unassembled WGS sequence"/>
</dbReference>
<accession>A0A7W3QKB5</accession>
<sequence length="155" mass="15801">MRMSTKLVGVLAIGGVMLTSTACGPLSAVTGGGDKASACNNIKTELETLSQNAKMPKPDLSNPSAGLSQLKQQTAQMAQQYQNTASRIRSEGDRAGGDVQSAAGKLAGDLDSMANMLRNSTSGGATGMNSFSQITQNAADLGKACGFSGTFRFGS</sequence>
<proteinExistence type="predicted"/>
<evidence type="ECO:0000313" key="3">
    <source>
        <dbReference type="EMBL" id="MBA8950230.1"/>
    </source>
</evidence>
<keyword evidence="4" id="KW-1185">Reference proteome</keyword>
<evidence type="ECO:0000256" key="1">
    <source>
        <dbReference type="SAM" id="MobiDB-lite"/>
    </source>
</evidence>
<protein>
    <submittedName>
        <fullName evidence="3">Putative phage infection (PIP) family protein YhgE</fullName>
    </submittedName>
</protein>
<dbReference type="EMBL" id="JACJIA010000002">
    <property type="protein sequence ID" value="MBA8950230.1"/>
    <property type="molecule type" value="Genomic_DNA"/>
</dbReference>
<comment type="caution">
    <text evidence="3">The sequence shown here is derived from an EMBL/GenBank/DDBJ whole genome shotgun (WGS) entry which is preliminary data.</text>
</comment>
<name>A0A7W3QKB5_ACTNM</name>
<feature type="compositionally biased region" description="Low complexity" evidence="1">
    <location>
        <begin position="69"/>
        <end position="82"/>
    </location>
</feature>
<gene>
    <name evidence="3" type="ORF">HNR61_001843</name>
</gene>
<feature type="chain" id="PRO_5038841595" evidence="2">
    <location>
        <begin position="23"/>
        <end position="155"/>
    </location>
</feature>